<protein>
    <submittedName>
        <fullName evidence="2">Uncharacterized protein</fullName>
    </submittedName>
</protein>
<evidence type="ECO:0000313" key="3">
    <source>
        <dbReference type="Proteomes" id="UP000298663"/>
    </source>
</evidence>
<sequence length="161" mass="18163">MKRLPTKNVRKDIKHLEDSKNGETVSLKLTDECREAMEAAMESNLPIRYSSRGDEIAIFIGTKTDGILRFSLTPQHVDGSAAVAIDGISQKCRVTEVKKKFQVQATDRSFQDVRRKSVRLAEAVKQTKSNNSEELQSRGREAKPSKLPRSRREGFREAEDA</sequence>
<evidence type="ECO:0000313" key="2">
    <source>
        <dbReference type="EMBL" id="TKR69389.1"/>
    </source>
</evidence>
<organism evidence="2 3">
    <name type="scientific">Steinernema carpocapsae</name>
    <name type="common">Entomopathogenic nematode</name>
    <dbReference type="NCBI Taxonomy" id="34508"/>
    <lineage>
        <taxon>Eukaryota</taxon>
        <taxon>Metazoa</taxon>
        <taxon>Ecdysozoa</taxon>
        <taxon>Nematoda</taxon>
        <taxon>Chromadorea</taxon>
        <taxon>Rhabditida</taxon>
        <taxon>Tylenchina</taxon>
        <taxon>Panagrolaimomorpha</taxon>
        <taxon>Strongyloidoidea</taxon>
        <taxon>Steinernematidae</taxon>
        <taxon>Steinernema</taxon>
    </lineage>
</organism>
<dbReference type="Proteomes" id="UP000298663">
    <property type="component" value="Unassembled WGS sequence"/>
</dbReference>
<comment type="caution">
    <text evidence="2">The sequence shown here is derived from an EMBL/GenBank/DDBJ whole genome shotgun (WGS) entry which is preliminary data.</text>
</comment>
<gene>
    <name evidence="2" type="ORF">L596_021557</name>
</gene>
<name>A0A4U5MJ38_STECR</name>
<dbReference type="OrthoDB" id="6284217at2759"/>
<keyword evidence="3" id="KW-1185">Reference proteome</keyword>
<feature type="region of interest" description="Disordered" evidence="1">
    <location>
        <begin position="121"/>
        <end position="161"/>
    </location>
</feature>
<proteinExistence type="predicted"/>
<feature type="compositionally biased region" description="Basic and acidic residues" evidence="1">
    <location>
        <begin position="135"/>
        <end position="161"/>
    </location>
</feature>
<accession>A0A4U5MJ38</accession>
<evidence type="ECO:0000256" key="1">
    <source>
        <dbReference type="SAM" id="MobiDB-lite"/>
    </source>
</evidence>
<reference evidence="2 3" key="2">
    <citation type="journal article" date="2019" name="G3 (Bethesda)">
        <title>Hybrid Assembly of the Genome of the Entomopathogenic Nematode Steinernema carpocapsae Identifies the X-Chromosome.</title>
        <authorList>
            <person name="Serra L."/>
            <person name="Macchietto M."/>
            <person name="Macias-Munoz A."/>
            <person name="McGill C.J."/>
            <person name="Rodriguez I.M."/>
            <person name="Rodriguez B."/>
            <person name="Murad R."/>
            <person name="Mortazavi A."/>
        </authorList>
    </citation>
    <scope>NUCLEOTIDE SEQUENCE [LARGE SCALE GENOMIC DNA]</scope>
    <source>
        <strain evidence="2 3">ALL</strain>
    </source>
</reference>
<dbReference type="AlphaFoldDB" id="A0A4U5MJ38"/>
<dbReference type="EMBL" id="AZBU02000007">
    <property type="protein sequence ID" value="TKR69389.1"/>
    <property type="molecule type" value="Genomic_DNA"/>
</dbReference>
<reference evidence="2 3" key="1">
    <citation type="journal article" date="2015" name="Genome Biol.">
        <title>Comparative genomics of Steinernema reveals deeply conserved gene regulatory networks.</title>
        <authorList>
            <person name="Dillman A.R."/>
            <person name="Macchietto M."/>
            <person name="Porter C.F."/>
            <person name="Rogers A."/>
            <person name="Williams B."/>
            <person name="Antoshechkin I."/>
            <person name="Lee M.M."/>
            <person name="Goodwin Z."/>
            <person name="Lu X."/>
            <person name="Lewis E.E."/>
            <person name="Goodrich-Blair H."/>
            <person name="Stock S.P."/>
            <person name="Adams B.J."/>
            <person name="Sternberg P.W."/>
            <person name="Mortazavi A."/>
        </authorList>
    </citation>
    <scope>NUCLEOTIDE SEQUENCE [LARGE SCALE GENOMIC DNA]</scope>
    <source>
        <strain evidence="2 3">ALL</strain>
    </source>
</reference>